<evidence type="ECO:0000256" key="2">
    <source>
        <dbReference type="ARBA" id="ARBA00009077"/>
    </source>
</evidence>
<feature type="modified residue" description="N6-(pyridoxal phosphate)lysine" evidence="4">
    <location>
        <position position="203"/>
    </location>
</feature>
<dbReference type="HOGENOM" id="CLU_018986_2_0_0"/>
<dbReference type="CDD" id="cd00614">
    <property type="entry name" value="CGS_like"/>
    <property type="match status" value="1"/>
</dbReference>
<dbReference type="Gene3D" id="3.90.1150.10">
    <property type="entry name" value="Aspartate Aminotransferase, domain 1"/>
    <property type="match status" value="1"/>
</dbReference>
<dbReference type="Proteomes" id="UP000010798">
    <property type="component" value="Chromosome"/>
</dbReference>
<sequence>MTEEASRPLGFSTLAIHEGQGADPATGATVVPIYATSTFTQEAPGEHKGYEYSRSGNPTRAALESCLAALEGGEQGLAFASGLAASTAVLLTLKPGDEVVAASDLYGGTYRLLERVFKQWGLIPRYTDDINPEGFARAVTPATKLVWIETPTNPLLQVLDIAAIAEIAHRAGALLAVDNTFASPYLQQPLRLGADIVVHSTTKYLGGHSDVVGGAVIGSRALLEPIRFYQNAAGGVPGPFDSWLVLRGAKTLAVRMDRHCANAAQLAPWLAEQPGVDRVYYPGLPSHPNHDLARRQMRDFGGMISISLAGGGEAAKRLLTRTKLFSLAESLGGVESLISHPATMTHASIPAEIRKARGVDDGLVRLSVGIEDVADLQEDLRQAFAS</sequence>
<dbReference type="STRING" id="886293.Sinac_7194"/>
<proteinExistence type="inferred from homology"/>
<gene>
    <name evidence="6" type="ordered locus">Sinac_7194</name>
</gene>
<evidence type="ECO:0000313" key="6">
    <source>
        <dbReference type="EMBL" id="AGA31242.1"/>
    </source>
</evidence>
<comment type="cofactor">
    <cofactor evidence="1 5">
        <name>pyridoxal 5'-phosphate</name>
        <dbReference type="ChEBI" id="CHEBI:597326"/>
    </cofactor>
</comment>
<keyword evidence="3 4" id="KW-0663">Pyridoxal phosphate</keyword>
<dbReference type="Gene3D" id="3.40.640.10">
    <property type="entry name" value="Type I PLP-dependent aspartate aminotransferase-like (Major domain)"/>
    <property type="match status" value="1"/>
</dbReference>
<dbReference type="AlphaFoldDB" id="L0DPR5"/>
<dbReference type="InterPro" id="IPR015422">
    <property type="entry name" value="PyrdxlP-dep_Trfase_small"/>
</dbReference>
<accession>L0DPR5</accession>
<dbReference type="EMBL" id="CP003364">
    <property type="protein sequence ID" value="AGA31242.1"/>
    <property type="molecule type" value="Genomic_DNA"/>
</dbReference>
<dbReference type="GO" id="GO:0005737">
    <property type="term" value="C:cytoplasm"/>
    <property type="evidence" value="ECO:0007669"/>
    <property type="project" value="TreeGrafter"/>
</dbReference>
<evidence type="ECO:0000313" key="7">
    <source>
        <dbReference type="Proteomes" id="UP000010798"/>
    </source>
</evidence>
<evidence type="ECO:0000256" key="4">
    <source>
        <dbReference type="PIRSR" id="PIRSR001434-2"/>
    </source>
</evidence>
<dbReference type="SUPFAM" id="SSF53383">
    <property type="entry name" value="PLP-dependent transferases"/>
    <property type="match status" value="1"/>
</dbReference>
<keyword evidence="6" id="KW-0456">Lyase</keyword>
<keyword evidence="7" id="KW-1185">Reference proteome</keyword>
<dbReference type="GO" id="GO:0030170">
    <property type="term" value="F:pyridoxal phosphate binding"/>
    <property type="evidence" value="ECO:0007669"/>
    <property type="project" value="InterPro"/>
</dbReference>
<dbReference type="KEGG" id="saci:Sinac_7194"/>
<dbReference type="GO" id="GO:0019346">
    <property type="term" value="P:transsulfuration"/>
    <property type="evidence" value="ECO:0007669"/>
    <property type="project" value="InterPro"/>
</dbReference>
<dbReference type="PANTHER" id="PTHR11808:SF15">
    <property type="entry name" value="CYSTATHIONINE GAMMA-LYASE"/>
    <property type="match status" value="1"/>
</dbReference>
<evidence type="ECO:0000256" key="1">
    <source>
        <dbReference type="ARBA" id="ARBA00001933"/>
    </source>
</evidence>
<dbReference type="PROSITE" id="PS00868">
    <property type="entry name" value="CYS_MET_METAB_PP"/>
    <property type="match status" value="1"/>
</dbReference>
<dbReference type="FunFam" id="3.40.640.10:FF:000009">
    <property type="entry name" value="Cystathionine gamma-synthase homolog"/>
    <property type="match status" value="1"/>
</dbReference>
<dbReference type="GO" id="GO:0004123">
    <property type="term" value="F:cystathionine gamma-lyase activity"/>
    <property type="evidence" value="ECO:0007669"/>
    <property type="project" value="TreeGrafter"/>
</dbReference>
<dbReference type="InterPro" id="IPR000277">
    <property type="entry name" value="Cys/Met-Metab_PyrdxlP-dep_enz"/>
</dbReference>
<dbReference type="PANTHER" id="PTHR11808">
    <property type="entry name" value="TRANS-SULFURATION ENZYME FAMILY MEMBER"/>
    <property type="match status" value="1"/>
</dbReference>
<dbReference type="InterPro" id="IPR015424">
    <property type="entry name" value="PyrdxlP-dep_Trfase"/>
</dbReference>
<dbReference type="OrthoDB" id="9780685at2"/>
<dbReference type="NCBIfam" id="NF005871">
    <property type="entry name" value="PRK07811.1"/>
    <property type="match status" value="1"/>
</dbReference>
<evidence type="ECO:0000256" key="5">
    <source>
        <dbReference type="RuleBase" id="RU362118"/>
    </source>
</evidence>
<organism evidence="6 7">
    <name type="scientific">Singulisphaera acidiphila (strain ATCC BAA-1392 / DSM 18658 / VKM B-2454 / MOB10)</name>
    <dbReference type="NCBI Taxonomy" id="886293"/>
    <lineage>
        <taxon>Bacteria</taxon>
        <taxon>Pseudomonadati</taxon>
        <taxon>Planctomycetota</taxon>
        <taxon>Planctomycetia</taxon>
        <taxon>Isosphaerales</taxon>
        <taxon>Isosphaeraceae</taxon>
        <taxon>Singulisphaera</taxon>
    </lineage>
</organism>
<name>L0DPR5_SINAD</name>
<dbReference type="eggNOG" id="COG0626">
    <property type="taxonomic scope" value="Bacteria"/>
</dbReference>
<dbReference type="GO" id="GO:0003962">
    <property type="term" value="F:cystathionine gamma-synthase activity"/>
    <property type="evidence" value="ECO:0007669"/>
    <property type="project" value="TreeGrafter"/>
</dbReference>
<dbReference type="InterPro" id="IPR015421">
    <property type="entry name" value="PyrdxlP-dep_Trfase_major"/>
</dbReference>
<dbReference type="PIRSF" id="PIRSF001434">
    <property type="entry name" value="CGS"/>
    <property type="match status" value="1"/>
</dbReference>
<dbReference type="RefSeq" id="WP_015250313.1">
    <property type="nucleotide sequence ID" value="NC_019892.1"/>
</dbReference>
<dbReference type="InterPro" id="IPR054542">
    <property type="entry name" value="Cys_met_metab_PP"/>
</dbReference>
<protein>
    <submittedName>
        <fullName evidence="6">Cystathionine beta-lyase/cystathionine gamma-synthase</fullName>
    </submittedName>
</protein>
<reference evidence="6 7" key="1">
    <citation type="submission" date="2012-02" db="EMBL/GenBank/DDBJ databases">
        <title>Complete sequence of chromosome of Singulisphaera acidiphila DSM 18658.</title>
        <authorList>
            <consortium name="US DOE Joint Genome Institute (JGI-PGF)"/>
            <person name="Lucas S."/>
            <person name="Copeland A."/>
            <person name="Lapidus A."/>
            <person name="Glavina del Rio T."/>
            <person name="Dalin E."/>
            <person name="Tice H."/>
            <person name="Bruce D."/>
            <person name="Goodwin L."/>
            <person name="Pitluck S."/>
            <person name="Peters L."/>
            <person name="Ovchinnikova G."/>
            <person name="Chertkov O."/>
            <person name="Kyrpides N."/>
            <person name="Mavromatis K."/>
            <person name="Ivanova N."/>
            <person name="Brettin T."/>
            <person name="Detter J.C."/>
            <person name="Han C."/>
            <person name="Larimer F."/>
            <person name="Land M."/>
            <person name="Hauser L."/>
            <person name="Markowitz V."/>
            <person name="Cheng J.-F."/>
            <person name="Hugenholtz P."/>
            <person name="Woyke T."/>
            <person name="Wu D."/>
            <person name="Tindall B."/>
            <person name="Pomrenke H."/>
            <person name="Brambilla E."/>
            <person name="Klenk H.-P."/>
            <person name="Eisen J.A."/>
        </authorList>
    </citation>
    <scope>NUCLEOTIDE SEQUENCE [LARGE SCALE GENOMIC DNA]</scope>
    <source>
        <strain evidence="7">ATCC BAA-1392 / DSM 18658 / VKM B-2454 / MOB10</strain>
    </source>
</reference>
<dbReference type="FunFam" id="3.90.1150.10:FF:000008">
    <property type="entry name" value="Cystathionine gamma-synthase"/>
    <property type="match status" value="1"/>
</dbReference>
<evidence type="ECO:0000256" key="3">
    <source>
        <dbReference type="ARBA" id="ARBA00022898"/>
    </source>
</evidence>
<dbReference type="Pfam" id="PF01053">
    <property type="entry name" value="Cys_Met_Meta_PP"/>
    <property type="match status" value="1"/>
</dbReference>
<comment type="similarity">
    <text evidence="2 5">Belongs to the trans-sulfuration enzymes family.</text>
</comment>
<dbReference type="GO" id="GO:0019343">
    <property type="term" value="P:cysteine biosynthetic process via cystathionine"/>
    <property type="evidence" value="ECO:0007669"/>
    <property type="project" value="TreeGrafter"/>
</dbReference>